<dbReference type="InterPro" id="IPR015943">
    <property type="entry name" value="WD40/YVTN_repeat-like_dom_sf"/>
</dbReference>
<keyword evidence="2" id="KW-0677">Repeat</keyword>
<dbReference type="InterPro" id="IPR036322">
    <property type="entry name" value="WD40_repeat_dom_sf"/>
</dbReference>
<reference evidence="4" key="1">
    <citation type="journal article" date="2023" name="Mol. Phylogenet. Evol.">
        <title>Genome-scale phylogeny and comparative genomics of the fungal order Sordariales.</title>
        <authorList>
            <person name="Hensen N."/>
            <person name="Bonometti L."/>
            <person name="Westerberg I."/>
            <person name="Brannstrom I.O."/>
            <person name="Guillou S."/>
            <person name="Cros-Aarteil S."/>
            <person name="Calhoun S."/>
            <person name="Haridas S."/>
            <person name="Kuo A."/>
            <person name="Mondo S."/>
            <person name="Pangilinan J."/>
            <person name="Riley R."/>
            <person name="LaButti K."/>
            <person name="Andreopoulos B."/>
            <person name="Lipzen A."/>
            <person name="Chen C."/>
            <person name="Yan M."/>
            <person name="Daum C."/>
            <person name="Ng V."/>
            <person name="Clum A."/>
            <person name="Steindorff A."/>
            <person name="Ohm R.A."/>
            <person name="Martin F."/>
            <person name="Silar P."/>
            <person name="Natvig D.O."/>
            <person name="Lalanne C."/>
            <person name="Gautier V."/>
            <person name="Ament-Velasquez S.L."/>
            <person name="Kruys A."/>
            <person name="Hutchinson M.I."/>
            <person name="Powell A.J."/>
            <person name="Barry K."/>
            <person name="Miller A.N."/>
            <person name="Grigoriev I.V."/>
            <person name="Debuchy R."/>
            <person name="Gladieux P."/>
            <person name="Hiltunen Thoren M."/>
            <person name="Johannesson H."/>
        </authorList>
    </citation>
    <scope>NUCLEOTIDE SEQUENCE</scope>
    <source>
        <strain evidence="4">CBS 731.68</strain>
    </source>
</reference>
<dbReference type="RefSeq" id="XP_062651166.1">
    <property type="nucleotide sequence ID" value="XM_062786234.1"/>
</dbReference>
<proteinExistence type="predicted"/>
<dbReference type="PROSITE" id="PS00678">
    <property type="entry name" value="WD_REPEATS_1"/>
    <property type="match status" value="1"/>
</dbReference>
<accession>A0AAN6U6M1</accession>
<dbReference type="Gene3D" id="2.130.10.10">
    <property type="entry name" value="YVTN repeat-like/Quinoprotein amine dehydrogenase"/>
    <property type="match status" value="1"/>
</dbReference>
<evidence type="ECO:0000256" key="2">
    <source>
        <dbReference type="ARBA" id="ARBA00022737"/>
    </source>
</evidence>
<dbReference type="PANTHER" id="PTHR19857:SF8">
    <property type="entry name" value="ANGIO-ASSOCIATED MIGRATORY CELL PROTEIN"/>
    <property type="match status" value="1"/>
</dbReference>
<dbReference type="SUPFAM" id="SSF50978">
    <property type="entry name" value="WD40 repeat-like"/>
    <property type="match status" value="1"/>
</dbReference>
<gene>
    <name evidence="4" type="ORF">N657DRAFT_208844</name>
</gene>
<dbReference type="Pfam" id="PF00400">
    <property type="entry name" value="WD40"/>
    <property type="match status" value="2"/>
</dbReference>
<feature type="repeat" description="WD" evidence="3">
    <location>
        <begin position="52"/>
        <end position="93"/>
    </location>
</feature>
<dbReference type="GeneID" id="87823000"/>
<organism evidence="4 5">
    <name type="scientific">Parathielavia appendiculata</name>
    <dbReference type="NCBI Taxonomy" id="2587402"/>
    <lineage>
        <taxon>Eukaryota</taxon>
        <taxon>Fungi</taxon>
        <taxon>Dikarya</taxon>
        <taxon>Ascomycota</taxon>
        <taxon>Pezizomycotina</taxon>
        <taxon>Sordariomycetes</taxon>
        <taxon>Sordariomycetidae</taxon>
        <taxon>Sordariales</taxon>
        <taxon>Chaetomiaceae</taxon>
        <taxon>Parathielavia</taxon>
    </lineage>
</organism>
<dbReference type="InterPro" id="IPR001680">
    <property type="entry name" value="WD40_rpt"/>
</dbReference>
<comment type="caution">
    <text evidence="4">The sequence shown here is derived from an EMBL/GenBank/DDBJ whole genome shotgun (WGS) entry which is preliminary data.</text>
</comment>
<sequence>MSKMSRFSDPSKATPTKCMQCVGLRKEKTIVTSSTDATIRVRDAETATRVYTLSTSSGAKSVAISYEHSVLVGGCADGQVRLWDLMTGNQFPYQTGKDGHSGGIFAVDIPHNTKPKSDRSTQVITASVDKTIKLWTSSANFLVCIRAWTSHRVLRSIAQSLTVRPKCGVS</sequence>
<dbReference type="SMART" id="SM00320">
    <property type="entry name" value="WD40"/>
    <property type="match status" value="3"/>
</dbReference>
<protein>
    <submittedName>
        <fullName evidence="4">Uncharacterized protein</fullName>
    </submittedName>
</protein>
<dbReference type="InterPro" id="IPR051179">
    <property type="entry name" value="WD_repeat_multifunction"/>
</dbReference>
<reference evidence="4" key="2">
    <citation type="submission" date="2023-05" db="EMBL/GenBank/DDBJ databases">
        <authorList>
            <consortium name="Lawrence Berkeley National Laboratory"/>
            <person name="Steindorff A."/>
            <person name="Hensen N."/>
            <person name="Bonometti L."/>
            <person name="Westerberg I."/>
            <person name="Brannstrom I.O."/>
            <person name="Guillou S."/>
            <person name="Cros-Aarteil S."/>
            <person name="Calhoun S."/>
            <person name="Haridas S."/>
            <person name="Kuo A."/>
            <person name="Mondo S."/>
            <person name="Pangilinan J."/>
            <person name="Riley R."/>
            <person name="Labutti K."/>
            <person name="Andreopoulos B."/>
            <person name="Lipzen A."/>
            <person name="Chen C."/>
            <person name="Yanf M."/>
            <person name="Daum C."/>
            <person name="Ng V."/>
            <person name="Clum A."/>
            <person name="Ohm R."/>
            <person name="Martin F."/>
            <person name="Silar P."/>
            <person name="Natvig D."/>
            <person name="Lalanne C."/>
            <person name="Gautier V."/>
            <person name="Ament-Velasquez S.L."/>
            <person name="Kruys A."/>
            <person name="Hutchinson M.I."/>
            <person name="Powell A.J."/>
            <person name="Barry K."/>
            <person name="Miller A.N."/>
            <person name="Grigoriev I.V."/>
            <person name="Debuchy R."/>
            <person name="Gladieux P."/>
            <person name="Thoren M.H."/>
            <person name="Johannesson H."/>
        </authorList>
    </citation>
    <scope>NUCLEOTIDE SEQUENCE</scope>
    <source>
        <strain evidence="4">CBS 731.68</strain>
    </source>
</reference>
<keyword evidence="5" id="KW-1185">Reference proteome</keyword>
<dbReference type="AlphaFoldDB" id="A0AAN6U6M1"/>
<dbReference type="Proteomes" id="UP001302602">
    <property type="component" value="Unassembled WGS sequence"/>
</dbReference>
<dbReference type="InterPro" id="IPR019775">
    <property type="entry name" value="WD40_repeat_CS"/>
</dbReference>
<dbReference type="PANTHER" id="PTHR19857">
    <property type="entry name" value="MITOCHONDRIAL DIVISION PROTEIN 1-RELATED"/>
    <property type="match status" value="1"/>
</dbReference>
<dbReference type="EMBL" id="MU853224">
    <property type="protein sequence ID" value="KAK4127395.1"/>
    <property type="molecule type" value="Genomic_DNA"/>
</dbReference>
<evidence type="ECO:0000313" key="5">
    <source>
        <dbReference type="Proteomes" id="UP001302602"/>
    </source>
</evidence>
<dbReference type="PROSITE" id="PS50082">
    <property type="entry name" value="WD_REPEATS_2"/>
    <property type="match status" value="1"/>
</dbReference>
<keyword evidence="1 3" id="KW-0853">WD repeat</keyword>
<evidence type="ECO:0000256" key="3">
    <source>
        <dbReference type="PROSITE-ProRule" id="PRU00221"/>
    </source>
</evidence>
<evidence type="ECO:0000313" key="4">
    <source>
        <dbReference type="EMBL" id="KAK4127395.1"/>
    </source>
</evidence>
<evidence type="ECO:0000256" key="1">
    <source>
        <dbReference type="ARBA" id="ARBA00022574"/>
    </source>
</evidence>
<name>A0AAN6U6M1_9PEZI</name>